<reference evidence="3" key="1">
    <citation type="journal article" date="2019" name="Int. J. Syst. Evol. Microbiol.">
        <title>The Global Catalogue of Microorganisms (GCM) 10K type strain sequencing project: providing services to taxonomists for standard genome sequencing and annotation.</title>
        <authorList>
            <consortium name="The Broad Institute Genomics Platform"/>
            <consortium name="The Broad Institute Genome Sequencing Center for Infectious Disease"/>
            <person name="Wu L."/>
            <person name="Ma J."/>
        </authorList>
    </citation>
    <scope>NUCLEOTIDE SEQUENCE [LARGE SCALE GENOMIC DNA]</scope>
    <source>
        <strain evidence="3">CGMCC 1.15053</strain>
    </source>
</reference>
<dbReference type="PANTHER" id="PTHR39184">
    <property type="match status" value="1"/>
</dbReference>
<comment type="caution">
    <text evidence="2">The sequence shown here is derived from an EMBL/GenBank/DDBJ whole genome shotgun (WGS) entry which is preliminary data.</text>
</comment>
<name>A0ABW1DFI6_9DEIO</name>
<proteinExistence type="predicted"/>
<dbReference type="PANTHER" id="PTHR39184:SF1">
    <property type="entry name" value="PBSX PHAGE TERMINASE LARGE SUBUNIT"/>
    <property type="match status" value="1"/>
</dbReference>
<evidence type="ECO:0000313" key="3">
    <source>
        <dbReference type="Proteomes" id="UP001595979"/>
    </source>
</evidence>
<accession>A0ABW1DFI6</accession>
<evidence type="ECO:0000259" key="1">
    <source>
        <dbReference type="Pfam" id="PF04466"/>
    </source>
</evidence>
<gene>
    <name evidence="2" type="ORF">ACFPQ6_00235</name>
</gene>
<protein>
    <submittedName>
        <fullName evidence="2">PBSX family phage terminase large subunit</fullName>
    </submittedName>
</protein>
<keyword evidence="3" id="KW-1185">Reference proteome</keyword>
<dbReference type="RefSeq" id="WP_380045012.1">
    <property type="nucleotide sequence ID" value="NZ_JBHSOH010000001.1"/>
</dbReference>
<evidence type="ECO:0000313" key="2">
    <source>
        <dbReference type="EMBL" id="MFC5846723.1"/>
    </source>
</evidence>
<dbReference type="Gene3D" id="3.30.420.280">
    <property type="match status" value="1"/>
</dbReference>
<dbReference type="Proteomes" id="UP001595979">
    <property type="component" value="Unassembled WGS sequence"/>
</dbReference>
<dbReference type="InterPro" id="IPR035412">
    <property type="entry name" value="Terminase_L_N"/>
</dbReference>
<dbReference type="InterPro" id="IPR052380">
    <property type="entry name" value="Viral_DNA_packaging_terminase"/>
</dbReference>
<dbReference type="Gene3D" id="3.40.50.300">
    <property type="entry name" value="P-loop containing nucleotide triphosphate hydrolases"/>
    <property type="match status" value="1"/>
</dbReference>
<dbReference type="EMBL" id="JBHSOH010000001">
    <property type="protein sequence ID" value="MFC5846723.1"/>
    <property type="molecule type" value="Genomic_DNA"/>
</dbReference>
<dbReference type="InterPro" id="IPR027417">
    <property type="entry name" value="P-loop_NTPase"/>
</dbReference>
<organism evidence="2 3">
    <name type="scientific">Deinococcus petrolearius</name>
    <dbReference type="NCBI Taxonomy" id="1751295"/>
    <lineage>
        <taxon>Bacteria</taxon>
        <taxon>Thermotogati</taxon>
        <taxon>Deinococcota</taxon>
        <taxon>Deinococci</taxon>
        <taxon>Deinococcales</taxon>
        <taxon>Deinococcaceae</taxon>
        <taxon>Deinococcus</taxon>
    </lineage>
</organism>
<sequence length="433" mass="48889">MPTATLELEHGLPQPTLPHQFETYSSAAKFTLQSGAYGSGKTNTNAWIILRECLQWPGTLGLAGAETYPQLRETLQSDFETLVSAYMEAGMVTYHGTERKFTFWNGSQVLFWPVVGSDAKRQRHRIRSLNLGFAVLEEVTGIPEATVLEVLGRLRRPNSSRQLYGSCNPDSPSHYLYGWFVDDPRPGYRLVKSNTYNNPFLPPDYIQALENSLGPEMASRYLRGEWVNFEGLVYREFRREDHVIAPFDLRGPTPEGRRIVARWRALDFGGANPHAVLWFAEDDAGMVYVTAEWYEAQVGLDRVAQALKSDPVGEVYRDHDVADSLTLQNVYEVQGLKPARKEKMPGIATVQQFLKPAAPGFPPRLRIFSTCKNLIREIGRYKWPEGTDARDPGNEPVKKDDHALDALRYGLHTHFFVGAALRLPTGFQIQGTR</sequence>
<feature type="domain" description="Phage terminase large subunit N-terminal" evidence="1">
    <location>
        <begin position="30"/>
        <end position="211"/>
    </location>
</feature>
<dbReference type="Pfam" id="PF04466">
    <property type="entry name" value="Terminase_3"/>
    <property type="match status" value="1"/>
</dbReference>